<proteinExistence type="predicted"/>
<evidence type="ECO:0000259" key="3">
    <source>
        <dbReference type="PROSITE" id="PS50075"/>
    </source>
</evidence>
<reference evidence="4" key="1">
    <citation type="journal article" date="2014" name="Int. J. Syst. Evol. Microbiol.">
        <title>Complete genome sequence of Corynebacterium casei LMG S-19264T (=DSM 44701T), isolated from a smear-ripened cheese.</title>
        <authorList>
            <consortium name="US DOE Joint Genome Institute (JGI-PGF)"/>
            <person name="Walter F."/>
            <person name="Albersmeier A."/>
            <person name="Kalinowski J."/>
            <person name="Ruckert C."/>
        </authorList>
    </citation>
    <scope>NUCLEOTIDE SEQUENCE</scope>
    <source>
        <strain evidence="4">VKM Ac-2007</strain>
    </source>
</reference>
<evidence type="ECO:0000256" key="1">
    <source>
        <dbReference type="ARBA" id="ARBA00022450"/>
    </source>
</evidence>
<evidence type="ECO:0000256" key="2">
    <source>
        <dbReference type="ARBA" id="ARBA00022553"/>
    </source>
</evidence>
<evidence type="ECO:0000313" key="4">
    <source>
        <dbReference type="EMBL" id="GLK11032.1"/>
    </source>
</evidence>
<gene>
    <name evidence="4" type="ORF">GCM10017600_44380</name>
</gene>
<dbReference type="RefSeq" id="WP_271219425.1">
    <property type="nucleotide sequence ID" value="NZ_BAAAVD010000008.1"/>
</dbReference>
<dbReference type="Gene3D" id="1.10.1200.10">
    <property type="entry name" value="ACP-like"/>
    <property type="match status" value="1"/>
</dbReference>
<sequence length="86" mass="9314">MAQITSFTVDDLKETMRTCAGVNEAVNFDDDIADVTFEDLGYDSLAVLEMAAKLQNHLGVVIPDDAAEQLPTPRALAEYVNVRLAG</sequence>
<organism evidence="4 5">
    <name type="scientific">Streptosporangium carneum</name>
    <dbReference type="NCBI Taxonomy" id="47481"/>
    <lineage>
        <taxon>Bacteria</taxon>
        <taxon>Bacillati</taxon>
        <taxon>Actinomycetota</taxon>
        <taxon>Actinomycetes</taxon>
        <taxon>Streptosporangiales</taxon>
        <taxon>Streptosporangiaceae</taxon>
        <taxon>Streptosporangium</taxon>
    </lineage>
</organism>
<dbReference type="SMART" id="SM00823">
    <property type="entry name" value="PKS_PP"/>
    <property type="match status" value="1"/>
</dbReference>
<dbReference type="PROSITE" id="PS50075">
    <property type="entry name" value="CARRIER"/>
    <property type="match status" value="1"/>
</dbReference>
<dbReference type="InterPro" id="IPR009081">
    <property type="entry name" value="PP-bd_ACP"/>
</dbReference>
<dbReference type="InterPro" id="IPR020806">
    <property type="entry name" value="PKS_PP-bd"/>
</dbReference>
<keyword evidence="2" id="KW-0597">Phosphoprotein</keyword>
<dbReference type="Pfam" id="PF00550">
    <property type="entry name" value="PP-binding"/>
    <property type="match status" value="1"/>
</dbReference>
<keyword evidence="1" id="KW-0596">Phosphopantetheine</keyword>
<dbReference type="EMBL" id="BSEV01000009">
    <property type="protein sequence ID" value="GLK11032.1"/>
    <property type="molecule type" value="Genomic_DNA"/>
</dbReference>
<reference evidence="4" key="2">
    <citation type="submission" date="2023-01" db="EMBL/GenBank/DDBJ databases">
        <authorList>
            <person name="Sun Q."/>
            <person name="Evtushenko L."/>
        </authorList>
    </citation>
    <scope>NUCLEOTIDE SEQUENCE</scope>
    <source>
        <strain evidence="4">VKM Ac-2007</strain>
    </source>
</reference>
<keyword evidence="5" id="KW-1185">Reference proteome</keyword>
<dbReference type="PROSITE" id="PS00012">
    <property type="entry name" value="PHOSPHOPANTETHEINE"/>
    <property type="match status" value="1"/>
</dbReference>
<dbReference type="AlphaFoldDB" id="A0A9W6I3L2"/>
<dbReference type="InterPro" id="IPR006162">
    <property type="entry name" value="Ppantetheine_attach_site"/>
</dbReference>
<evidence type="ECO:0000313" key="5">
    <source>
        <dbReference type="Proteomes" id="UP001143474"/>
    </source>
</evidence>
<dbReference type="SUPFAM" id="SSF47336">
    <property type="entry name" value="ACP-like"/>
    <property type="match status" value="1"/>
</dbReference>
<dbReference type="GO" id="GO:0031177">
    <property type="term" value="F:phosphopantetheine binding"/>
    <property type="evidence" value="ECO:0007669"/>
    <property type="project" value="InterPro"/>
</dbReference>
<accession>A0A9W6I3L2</accession>
<name>A0A9W6I3L2_9ACTN</name>
<protein>
    <submittedName>
        <fullName evidence="4">Actinorhodin polyketide synthase acyl carrier protein</fullName>
    </submittedName>
</protein>
<dbReference type="InterPro" id="IPR036736">
    <property type="entry name" value="ACP-like_sf"/>
</dbReference>
<feature type="domain" description="Carrier" evidence="3">
    <location>
        <begin position="6"/>
        <end position="84"/>
    </location>
</feature>
<dbReference type="Proteomes" id="UP001143474">
    <property type="component" value="Unassembled WGS sequence"/>
</dbReference>
<comment type="caution">
    <text evidence="4">The sequence shown here is derived from an EMBL/GenBank/DDBJ whole genome shotgun (WGS) entry which is preliminary data.</text>
</comment>